<reference evidence="1 2" key="1">
    <citation type="submission" date="2024-01" db="EMBL/GenBank/DDBJ databases">
        <title>The genomes of 5 underutilized Papilionoideae crops provide insights into root nodulation and disease resistanc.</title>
        <authorList>
            <person name="Jiang F."/>
        </authorList>
    </citation>
    <scope>NUCLEOTIDE SEQUENCE [LARGE SCALE GENOMIC DNA]</scope>
    <source>
        <strain evidence="1">LVBAO_FW01</strain>
        <tissue evidence="1">Leaves</tissue>
    </source>
</reference>
<evidence type="ECO:0000313" key="2">
    <source>
        <dbReference type="Proteomes" id="UP001367508"/>
    </source>
</evidence>
<dbReference type="Proteomes" id="UP001367508">
    <property type="component" value="Unassembled WGS sequence"/>
</dbReference>
<dbReference type="AlphaFoldDB" id="A0AAN9R7E7"/>
<dbReference type="EMBL" id="JAYMYQ010000001">
    <property type="protein sequence ID" value="KAK7361937.1"/>
    <property type="molecule type" value="Genomic_DNA"/>
</dbReference>
<accession>A0AAN9R7E7</accession>
<comment type="caution">
    <text evidence="1">The sequence shown here is derived from an EMBL/GenBank/DDBJ whole genome shotgun (WGS) entry which is preliminary data.</text>
</comment>
<gene>
    <name evidence="1" type="ORF">VNO77_04032</name>
</gene>
<name>A0AAN9R7E7_CANGL</name>
<protein>
    <submittedName>
        <fullName evidence="1">Uncharacterized protein</fullName>
    </submittedName>
</protein>
<organism evidence="1 2">
    <name type="scientific">Canavalia gladiata</name>
    <name type="common">Sword bean</name>
    <name type="synonym">Dolichos gladiatus</name>
    <dbReference type="NCBI Taxonomy" id="3824"/>
    <lineage>
        <taxon>Eukaryota</taxon>
        <taxon>Viridiplantae</taxon>
        <taxon>Streptophyta</taxon>
        <taxon>Embryophyta</taxon>
        <taxon>Tracheophyta</taxon>
        <taxon>Spermatophyta</taxon>
        <taxon>Magnoliopsida</taxon>
        <taxon>eudicotyledons</taxon>
        <taxon>Gunneridae</taxon>
        <taxon>Pentapetalae</taxon>
        <taxon>rosids</taxon>
        <taxon>fabids</taxon>
        <taxon>Fabales</taxon>
        <taxon>Fabaceae</taxon>
        <taxon>Papilionoideae</taxon>
        <taxon>50 kb inversion clade</taxon>
        <taxon>NPAAA clade</taxon>
        <taxon>indigoferoid/millettioid clade</taxon>
        <taxon>Phaseoleae</taxon>
        <taxon>Canavalia</taxon>
    </lineage>
</organism>
<sequence length="127" mass="14962">MSQLGSRKLHDRLEIYTVNSYYRLEPYDPTPWTLPLLKFEWTWLDSFRPNQQDPPQTEGTEFMKWRGSHHNSEHAGRAIPCDISWAQAAYELSSTDYRSVPSPFPKTIDVLKVEMAAWDWSYTVHRA</sequence>
<keyword evidence="2" id="KW-1185">Reference proteome</keyword>
<proteinExistence type="predicted"/>
<evidence type="ECO:0000313" key="1">
    <source>
        <dbReference type="EMBL" id="KAK7361937.1"/>
    </source>
</evidence>